<keyword evidence="7 10" id="KW-0342">GTP-binding</keyword>
<dbReference type="EMBL" id="LWBO01000012">
    <property type="protein sequence ID" value="OQP48483.1"/>
    <property type="molecule type" value="Genomic_DNA"/>
</dbReference>
<gene>
    <name evidence="10" type="primary">engB</name>
    <name evidence="12" type="ORF">A4D02_07160</name>
</gene>
<dbReference type="Pfam" id="PF01926">
    <property type="entry name" value="MMR_HSR1"/>
    <property type="match status" value="1"/>
</dbReference>
<reference evidence="12 13" key="1">
    <citation type="submission" date="2016-04" db="EMBL/GenBank/DDBJ databases">
        <authorList>
            <person name="Chen L."/>
            <person name="Zhuang W."/>
            <person name="Wang G."/>
        </authorList>
    </citation>
    <scope>NUCLEOTIDE SEQUENCE [LARGE SCALE GENOMIC DNA]</scope>
    <source>
        <strain evidence="13">GR20</strain>
    </source>
</reference>
<dbReference type="InterPro" id="IPR006073">
    <property type="entry name" value="GTP-bd"/>
</dbReference>
<protein>
    <recommendedName>
        <fullName evidence="10">Probable GTP-binding protein EngB</fullName>
    </recommendedName>
</protein>
<evidence type="ECO:0000256" key="1">
    <source>
        <dbReference type="ARBA" id="ARBA00001946"/>
    </source>
</evidence>
<evidence type="ECO:0000256" key="6">
    <source>
        <dbReference type="ARBA" id="ARBA00022842"/>
    </source>
</evidence>
<evidence type="ECO:0000256" key="5">
    <source>
        <dbReference type="ARBA" id="ARBA00022741"/>
    </source>
</evidence>
<comment type="function">
    <text evidence="10">Necessary for normal cell division and for the maintenance of normal septation.</text>
</comment>
<name>A0ABX3NXW3_9BACT</name>
<comment type="caution">
    <text evidence="12">The sequence shown here is derived from an EMBL/GenBank/DDBJ whole genome shotgun (WGS) entry which is preliminary data.</text>
</comment>
<evidence type="ECO:0000256" key="7">
    <source>
        <dbReference type="ARBA" id="ARBA00023134"/>
    </source>
</evidence>
<comment type="cofactor">
    <cofactor evidence="1">
        <name>Mg(2+)</name>
        <dbReference type="ChEBI" id="CHEBI:18420"/>
    </cofactor>
</comment>
<keyword evidence="4" id="KW-0479">Metal-binding</keyword>
<evidence type="ECO:0000256" key="3">
    <source>
        <dbReference type="ARBA" id="ARBA00022618"/>
    </source>
</evidence>
<evidence type="ECO:0000256" key="2">
    <source>
        <dbReference type="ARBA" id="ARBA00009638"/>
    </source>
</evidence>
<evidence type="ECO:0000256" key="8">
    <source>
        <dbReference type="ARBA" id="ARBA00023210"/>
    </source>
</evidence>
<evidence type="ECO:0000313" key="12">
    <source>
        <dbReference type="EMBL" id="OQP48483.1"/>
    </source>
</evidence>
<evidence type="ECO:0000259" key="11">
    <source>
        <dbReference type="PROSITE" id="PS51706"/>
    </source>
</evidence>
<comment type="similarity">
    <text evidence="2 10">Belongs to the TRAFAC class TrmE-Era-EngA-EngB-Septin-like GTPase superfamily. EngB GTPase family.</text>
</comment>
<accession>A0ABX3NXW3</accession>
<dbReference type="SUPFAM" id="SSF52540">
    <property type="entry name" value="P-loop containing nucleoside triphosphate hydrolases"/>
    <property type="match status" value="1"/>
</dbReference>
<keyword evidence="8 10" id="KW-0717">Septation</keyword>
<dbReference type="Gene3D" id="3.40.50.300">
    <property type="entry name" value="P-loop containing nucleotide triphosphate hydrolases"/>
    <property type="match status" value="1"/>
</dbReference>
<evidence type="ECO:0000256" key="4">
    <source>
        <dbReference type="ARBA" id="ARBA00022723"/>
    </source>
</evidence>
<evidence type="ECO:0000256" key="10">
    <source>
        <dbReference type="HAMAP-Rule" id="MF_00321"/>
    </source>
</evidence>
<dbReference type="RefSeq" id="WP_014221686.1">
    <property type="nucleotide sequence ID" value="NZ_LWBO01000012.1"/>
</dbReference>
<dbReference type="InterPro" id="IPR019987">
    <property type="entry name" value="GTP-bd_ribosome_bio_YsxC"/>
</dbReference>
<organism evidence="12 13">
    <name type="scientific">Niastella koreensis</name>
    <dbReference type="NCBI Taxonomy" id="354356"/>
    <lineage>
        <taxon>Bacteria</taxon>
        <taxon>Pseudomonadati</taxon>
        <taxon>Bacteroidota</taxon>
        <taxon>Chitinophagia</taxon>
        <taxon>Chitinophagales</taxon>
        <taxon>Chitinophagaceae</taxon>
        <taxon>Niastella</taxon>
    </lineage>
</organism>
<dbReference type="Proteomes" id="UP000192277">
    <property type="component" value="Unassembled WGS sequence"/>
</dbReference>
<keyword evidence="3 10" id="KW-0132">Cell division</keyword>
<sequence>MIIQSATYLISSPDYTKCPKADRPEYAFIGRSNVGKSSLINMLCDNQKLAKTSSAPGKTQLINHFDIKSYPQAHVGGSVKPDSWYLVDLPGYGFAKVSQSTRKQWEQMIENYLRKRENLISVFVLIDSRHNPQKLDLDFCDQLGKWEVPFCLAFTKADKETQKVVSKNVKDFLDAMRKTWQFLPQSFVTSAEKKMGRDKMLTFIEDCNKEAANAGNE</sequence>
<dbReference type="PANTHER" id="PTHR11649">
    <property type="entry name" value="MSS1/TRME-RELATED GTP-BINDING PROTEIN"/>
    <property type="match status" value="1"/>
</dbReference>
<dbReference type="PROSITE" id="PS51706">
    <property type="entry name" value="G_ENGB"/>
    <property type="match status" value="1"/>
</dbReference>
<keyword evidence="5 10" id="KW-0547">Nucleotide-binding</keyword>
<dbReference type="InterPro" id="IPR030393">
    <property type="entry name" value="G_ENGB_dom"/>
</dbReference>
<keyword evidence="6" id="KW-0460">Magnesium</keyword>
<dbReference type="InterPro" id="IPR027417">
    <property type="entry name" value="P-loop_NTPase"/>
</dbReference>
<keyword evidence="9 10" id="KW-0131">Cell cycle</keyword>
<dbReference type="HAMAP" id="MF_00321">
    <property type="entry name" value="GTPase_EngB"/>
    <property type="match status" value="1"/>
</dbReference>
<keyword evidence="13" id="KW-1185">Reference proteome</keyword>
<dbReference type="NCBIfam" id="TIGR03598">
    <property type="entry name" value="GTPase_YsxC"/>
    <property type="match status" value="1"/>
</dbReference>
<evidence type="ECO:0000313" key="13">
    <source>
        <dbReference type="Proteomes" id="UP000192277"/>
    </source>
</evidence>
<dbReference type="CDD" id="cd01876">
    <property type="entry name" value="YihA_EngB"/>
    <property type="match status" value="1"/>
</dbReference>
<dbReference type="PANTHER" id="PTHR11649:SF13">
    <property type="entry name" value="ENGB-TYPE G DOMAIN-CONTAINING PROTEIN"/>
    <property type="match status" value="1"/>
</dbReference>
<feature type="domain" description="EngB-type G" evidence="11">
    <location>
        <begin position="22"/>
        <end position="210"/>
    </location>
</feature>
<evidence type="ECO:0000256" key="9">
    <source>
        <dbReference type="ARBA" id="ARBA00023306"/>
    </source>
</evidence>
<proteinExistence type="inferred from homology"/>